<keyword evidence="3" id="KW-1185">Reference proteome</keyword>
<accession>A0A6S6ZY24</accession>
<gene>
    <name evidence="2" type="ORF">LMG3441_02340</name>
</gene>
<proteinExistence type="predicted"/>
<feature type="chain" id="PRO_5028994827" evidence="1">
    <location>
        <begin position="30"/>
        <end position="159"/>
    </location>
</feature>
<evidence type="ECO:0000313" key="3">
    <source>
        <dbReference type="Proteomes" id="UP000494269"/>
    </source>
</evidence>
<reference evidence="2 3" key="1">
    <citation type="submission" date="2020-04" db="EMBL/GenBank/DDBJ databases">
        <authorList>
            <person name="De Canck E."/>
        </authorList>
    </citation>
    <scope>NUCLEOTIDE SEQUENCE [LARGE SCALE GENOMIC DNA]</scope>
    <source>
        <strain evidence="2 3">LMG 3441</strain>
    </source>
</reference>
<organism evidence="2 3">
    <name type="scientific">Achromobacter kerstersii</name>
    <dbReference type="NCBI Taxonomy" id="1353890"/>
    <lineage>
        <taxon>Bacteria</taxon>
        <taxon>Pseudomonadati</taxon>
        <taxon>Pseudomonadota</taxon>
        <taxon>Betaproteobacteria</taxon>
        <taxon>Burkholderiales</taxon>
        <taxon>Alcaligenaceae</taxon>
        <taxon>Achromobacter</taxon>
    </lineage>
</organism>
<keyword evidence="1" id="KW-0732">Signal</keyword>
<feature type="signal peptide" evidence="1">
    <location>
        <begin position="1"/>
        <end position="29"/>
    </location>
</feature>
<dbReference type="Proteomes" id="UP000494269">
    <property type="component" value="Unassembled WGS sequence"/>
</dbReference>
<name>A0A6S6ZY24_9BURK</name>
<dbReference type="AlphaFoldDB" id="A0A6S6ZY24"/>
<sequence length="159" mass="16474">MSRIRLAARRVAQSLIVAFSLAIGAQAQALSPHVDEAQGWPDVETVQTLLRADAAAALADCRTPGICQPGAAPADQAASSGPKQDDIRVAAIFGSTRRLTVDVVVNGALLRYRAGHGAPIAGAVSANGYQLLAVVGACVHLRRNEHDHMACVPVGRALP</sequence>
<dbReference type="EMBL" id="CADIJQ010000003">
    <property type="protein sequence ID" value="CAB3697069.1"/>
    <property type="molecule type" value="Genomic_DNA"/>
</dbReference>
<protein>
    <submittedName>
        <fullName evidence="2">Uncharacterized protein</fullName>
    </submittedName>
</protein>
<evidence type="ECO:0000313" key="2">
    <source>
        <dbReference type="EMBL" id="CAB3697069.1"/>
    </source>
</evidence>
<dbReference type="RefSeq" id="WP_175169796.1">
    <property type="nucleotide sequence ID" value="NZ_CADIJQ010000003.1"/>
</dbReference>
<evidence type="ECO:0000256" key="1">
    <source>
        <dbReference type="SAM" id="SignalP"/>
    </source>
</evidence>